<dbReference type="Proteomes" id="UP000041314">
    <property type="component" value="Unassembled WGS sequence"/>
</dbReference>
<name>A0A655CRF6_SALET</name>
<proteinExistence type="predicted"/>
<keyword evidence="1" id="KW-0472">Membrane</keyword>
<gene>
    <name evidence="2" type="ORF">ERS008198_02288</name>
</gene>
<dbReference type="AlphaFoldDB" id="A0A655CRF6"/>
<accession>A0A655CRF6</accession>
<sequence>MSTAVALRNVVGKAVDVFLETIVPLQRYFHADTVFFGGEIEDIRVDRRFILVQIFNKRLDAAFVVEMIFFAIALVAQADGDA</sequence>
<protein>
    <submittedName>
        <fullName evidence="2">Uncharacterized protein</fullName>
    </submittedName>
</protein>
<reference evidence="2 3" key="1">
    <citation type="submission" date="2015-03" db="EMBL/GenBank/DDBJ databases">
        <authorList>
            <consortium name="Pathogen Informatics"/>
        </authorList>
    </citation>
    <scope>NUCLEOTIDE SEQUENCE [LARGE SCALE GENOMIC DNA]</scope>
    <source>
        <strain evidence="2 3">A1104</strain>
    </source>
</reference>
<keyword evidence="1" id="KW-1133">Transmembrane helix</keyword>
<organism evidence="2 3">
    <name type="scientific">Salmonella enterica subsp. enterica serovar Bovismorbificans</name>
    <dbReference type="NCBI Taxonomy" id="58097"/>
    <lineage>
        <taxon>Bacteria</taxon>
        <taxon>Pseudomonadati</taxon>
        <taxon>Pseudomonadota</taxon>
        <taxon>Gammaproteobacteria</taxon>
        <taxon>Enterobacterales</taxon>
        <taxon>Enterobacteriaceae</taxon>
        <taxon>Salmonella</taxon>
    </lineage>
</organism>
<dbReference type="EMBL" id="CQPA01000015">
    <property type="protein sequence ID" value="CNU24412.1"/>
    <property type="molecule type" value="Genomic_DNA"/>
</dbReference>
<feature type="transmembrane region" description="Helical" evidence="1">
    <location>
        <begin position="59"/>
        <end position="78"/>
    </location>
</feature>
<evidence type="ECO:0000313" key="3">
    <source>
        <dbReference type="Proteomes" id="UP000041314"/>
    </source>
</evidence>
<keyword evidence="1" id="KW-0812">Transmembrane</keyword>
<evidence type="ECO:0000313" key="2">
    <source>
        <dbReference type="EMBL" id="CNU24412.1"/>
    </source>
</evidence>
<evidence type="ECO:0000256" key="1">
    <source>
        <dbReference type="SAM" id="Phobius"/>
    </source>
</evidence>